<gene>
    <name evidence="1" type="ORF">GYA27_01410</name>
</gene>
<dbReference type="Proteomes" id="UP000526033">
    <property type="component" value="Unassembled WGS sequence"/>
</dbReference>
<comment type="caution">
    <text evidence="1">The sequence shown here is derived from an EMBL/GenBank/DDBJ whole genome shotgun (WGS) entry which is preliminary data.</text>
</comment>
<sequence>MSSIRATRLGFIYQDKFALLQYLTLLQGRKKVLEFYVDYPLPNSQKSIDIRLIQEVDGEVLETVYEVKTGQGFKTDKKYKGTSEIREAVFNIKEYCTGKTNILSAIVLSPELKGKVSDYWNFIQAIECSSAYQGAVVNSCEQLAKLLNLEDLTDAKKLYKLFKNVQIHISDSYSDALNGDETNCSPMDNQIIAILREMNYVFKVDAFEYELPPSLLYHSLLQTMTHKVGTAENLTECLDNCITEFFTRRRLIKRDPTMIFHTINSEMVEVFQKWKGQLPVMSSSINTTVSFLEGGNTV</sequence>
<evidence type="ECO:0000313" key="2">
    <source>
        <dbReference type="Proteomes" id="UP000526033"/>
    </source>
</evidence>
<reference evidence="1 2" key="1">
    <citation type="journal article" date="2020" name="Biotechnol. Biofuels">
        <title>New insights from the biogas microbiome by comprehensive genome-resolved metagenomics of nearly 1600 species originating from multiple anaerobic digesters.</title>
        <authorList>
            <person name="Campanaro S."/>
            <person name="Treu L."/>
            <person name="Rodriguez-R L.M."/>
            <person name="Kovalovszki A."/>
            <person name="Ziels R.M."/>
            <person name="Maus I."/>
            <person name="Zhu X."/>
            <person name="Kougias P.G."/>
            <person name="Basile A."/>
            <person name="Luo G."/>
            <person name="Schluter A."/>
            <person name="Konstantinidis K.T."/>
            <person name="Angelidaki I."/>
        </authorList>
    </citation>
    <scope>NUCLEOTIDE SEQUENCE [LARGE SCALE GENOMIC DNA]</scope>
    <source>
        <strain evidence="1">AS27yjCOA_165</strain>
    </source>
</reference>
<accession>A0A7X9DJX3</accession>
<dbReference type="EMBL" id="JAAZNL010000016">
    <property type="protein sequence ID" value="NMB69845.1"/>
    <property type="molecule type" value="Genomic_DNA"/>
</dbReference>
<name>A0A7X9DJX3_UNCKA</name>
<evidence type="ECO:0000313" key="1">
    <source>
        <dbReference type="EMBL" id="NMB69845.1"/>
    </source>
</evidence>
<proteinExistence type="predicted"/>
<organism evidence="1 2">
    <name type="scientific">candidate division WWE3 bacterium</name>
    <dbReference type="NCBI Taxonomy" id="2053526"/>
    <lineage>
        <taxon>Bacteria</taxon>
        <taxon>Katanobacteria</taxon>
    </lineage>
</organism>
<protein>
    <recommendedName>
        <fullName evidence="3">CD-NTase associated protein 4-like DNA endonuclease domain-containing protein</fullName>
    </recommendedName>
</protein>
<evidence type="ECO:0008006" key="3">
    <source>
        <dbReference type="Google" id="ProtNLM"/>
    </source>
</evidence>
<dbReference type="AlphaFoldDB" id="A0A7X9DJX3"/>